<gene>
    <name evidence="1" type="ORF">FHP25_28710</name>
</gene>
<accession>A0A5C8PCZ6</accession>
<reference evidence="1 2" key="1">
    <citation type="submission" date="2019-06" db="EMBL/GenBank/DDBJ databases">
        <title>New taxonomy in bacterial strain CC-CFT640, isolated from vineyard.</title>
        <authorList>
            <person name="Lin S.-Y."/>
            <person name="Tsai C.-F."/>
            <person name="Young C.-C."/>
        </authorList>
    </citation>
    <scope>NUCLEOTIDE SEQUENCE [LARGE SCALE GENOMIC DNA]</scope>
    <source>
        <strain evidence="1 2">CC-CFT640</strain>
    </source>
</reference>
<name>A0A5C8PCZ6_9HYPH</name>
<protein>
    <submittedName>
        <fullName evidence="1">Uncharacterized protein</fullName>
    </submittedName>
</protein>
<keyword evidence="2" id="KW-1185">Reference proteome</keyword>
<organism evidence="1 2">
    <name type="scientific">Vineibacter terrae</name>
    <dbReference type="NCBI Taxonomy" id="2586908"/>
    <lineage>
        <taxon>Bacteria</taxon>
        <taxon>Pseudomonadati</taxon>
        <taxon>Pseudomonadota</taxon>
        <taxon>Alphaproteobacteria</taxon>
        <taxon>Hyphomicrobiales</taxon>
        <taxon>Vineibacter</taxon>
    </lineage>
</organism>
<dbReference type="RefSeq" id="WP_147850437.1">
    <property type="nucleotide sequence ID" value="NZ_VDUZ01000040.1"/>
</dbReference>
<proteinExistence type="predicted"/>
<sequence length="374" mass="40745">MKLSENPIAPGKLTGMRELKGGHKGVLFLLENDSGEKLVVKFQNEAPTEALAGTRIMKVAGGSTPGVRLASRIDVGILSHAVANIAFELAALRKAFESAKSSFKHVLLMEFAEGATLKAKREDAVDEFLAVIQDRSFQIALGKVIAADAFAGNPDRMFAGKIGFDPKLAGWYHEQNLFMAKSSDGSPNAVAIDNAFQPHVFDATAPWGRYLGGMGVQWGSLAAGNVELAKHEAGLLFDLFLSTAENDHPDAGPQIEQARSGKPTFQTNVANGAYEAMQALLARGQGWKDKLRKDGATEDTIRSFRVRKRLLRLMAEGEGTEEATQEAIKDARDDQAYRKWVLVNEYHMASDGADALLLESLAAYKDFKRRSRHV</sequence>
<dbReference type="EMBL" id="VDUZ01000040">
    <property type="protein sequence ID" value="TXL71678.1"/>
    <property type="molecule type" value="Genomic_DNA"/>
</dbReference>
<dbReference type="Proteomes" id="UP000321638">
    <property type="component" value="Unassembled WGS sequence"/>
</dbReference>
<evidence type="ECO:0000313" key="2">
    <source>
        <dbReference type="Proteomes" id="UP000321638"/>
    </source>
</evidence>
<comment type="caution">
    <text evidence="1">The sequence shown here is derived from an EMBL/GenBank/DDBJ whole genome shotgun (WGS) entry which is preliminary data.</text>
</comment>
<dbReference type="AlphaFoldDB" id="A0A5C8PCZ6"/>
<dbReference type="OrthoDB" id="9911470at2"/>
<evidence type="ECO:0000313" key="1">
    <source>
        <dbReference type="EMBL" id="TXL71678.1"/>
    </source>
</evidence>